<gene>
    <name evidence="2" type="ORF">IAY_06198</name>
</gene>
<sequence length="40" mass="4753">MIKAYAYAFLVTTVAAGAYYYYKKFKHEHAVLERSYRSIE</sequence>
<evidence type="ECO:0000313" key="2">
    <source>
        <dbReference type="EMBL" id="EOQ57888.1"/>
    </source>
</evidence>
<protein>
    <submittedName>
        <fullName evidence="2">Uncharacterized protein</fullName>
    </submittedName>
</protein>
<feature type="transmembrane region" description="Helical" evidence="1">
    <location>
        <begin position="6"/>
        <end position="22"/>
    </location>
</feature>
<reference evidence="2 3" key="1">
    <citation type="submission" date="2013-01" db="EMBL/GenBank/DDBJ databases">
        <title>The Genome Sequence of Bacillus cereus TIAC219.</title>
        <authorList>
            <consortium name="The Broad Institute Genome Sequencing Platform"/>
            <consortium name="The Broad Institute Genome Sequencing Center for Infectious Disease"/>
            <person name="Feldgarden M."/>
            <person name="Van der Auwera G.A."/>
            <person name="Mahillon J."/>
            <person name="Duprez V."/>
            <person name="Timmery S."/>
            <person name="Mattelet C."/>
            <person name="Dierick K."/>
            <person name="Sun M."/>
            <person name="Yu Z."/>
            <person name="Zhu L."/>
            <person name="Hu X."/>
            <person name="Shank E.B."/>
            <person name="Swiecicka I."/>
            <person name="Hansen B.M."/>
            <person name="Andrup L."/>
            <person name="Walker B."/>
            <person name="Young S.K."/>
            <person name="Zeng Q."/>
            <person name="Gargeya S."/>
            <person name="Fitzgerald M."/>
            <person name="Haas B."/>
            <person name="Abouelleil A."/>
            <person name="Alvarado L."/>
            <person name="Arachchi H.M."/>
            <person name="Berlin A.M."/>
            <person name="Chapman S.B."/>
            <person name="Dewar J."/>
            <person name="Goldberg J."/>
            <person name="Griggs A."/>
            <person name="Gujja S."/>
            <person name="Hansen M."/>
            <person name="Howarth C."/>
            <person name="Imamovic A."/>
            <person name="Larimer J."/>
            <person name="McCowan C."/>
            <person name="Murphy C."/>
            <person name="Neiman D."/>
            <person name="Pearson M."/>
            <person name="Priest M."/>
            <person name="Roberts A."/>
            <person name="Saif S."/>
            <person name="Shea T."/>
            <person name="Sisk P."/>
            <person name="Sykes S."/>
            <person name="Wortman J."/>
            <person name="Nusbaum C."/>
            <person name="Birren B."/>
        </authorList>
    </citation>
    <scope>NUCLEOTIDE SEQUENCE [LARGE SCALE GENOMIC DNA]</scope>
    <source>
        <strain evidence="2 3">TIAC219</strain>
    </source>
</reference>
<name>A0ABC9SQP8_BACCE</name>
<dbReference type="AlphaFoldDB" id="A0ABC9SQP8"/>
<keyword evidence="1" id="KW-0472">Membrane</keyword>
<organism evidence="2 3">
    <name type="scientific">Bacillus cereus TIAC219</name>
    <dbReference type="NCBI Taxonomy" id="718222"/>
    <lineage>
        <taxon>Bacteria</taxon>
        <taxon>Bacillati</taxon>
        <taxon>Bacillota</taxon>
        <taxon>Bacilli</taxon>
        <taxon>Bacillales</taxon>
        <taxon>Bacillaceae</taxon>
        <taxon>Bacillus</taxon>
        <taxon>Bacillus cereus group</taxon>
    </lineage>
</organism>
<proteinExistence type="predicted"/>
<keyword evidence="1" id="KW-1133">Transmembrane helix</keyword>
<dbReference type="Proteomes" id="UP000014060">
    <property type="component" value="Unassembled WGS sequence"/>
</dbReference>
<evidence type="ECO:0000313" key="3">
    <source>
        <dbReference type="Proteomes" id="UP000014060"/>
    </source>
</evidence>
<accession>A0ABC9SQP8</accession>
<keyword evidence="1" id="KW-0812">Transmembrane</keyword>
<comment type="caution">
    <text evidence="2">The sequence shown here is derived from an EMBL/GenBank/DDBJ whole genome shotgun (WGS) entry which is preliminary data.</text>
</comment>
<evidence type="ECO:0000256" key="1">
    <source>
        <dbReference type="SAM" id="Phobius"/>
    </source>
</evidence>
<dbReference type="EMBL" id="AHCJ01000083">
    <property type="protein sequence ID" value="EOQ57888.1"/>
    <property type="molecule type" value="Genomic_DNA"/>
</dbReference>